<name>A0A1G1XPR4_9BACT</name>
<dbReference type="Proteomes" id="UP000176498">
    <property type="component" value="Unassembled WGS sequence"/>
</dbReference>
<accession>A0A1G1XPR4</accession>
<sequence length="104" mass="12419">MAEDKILQKLEDHDKQFEKISVKLIEHDELLKPLCEDVKALKTDVKNIANNQEQMITILKRLDEDRIFTYEWVKRLEKDVEDTKAKTQDHEVEIKKMKTQLNIV</sequence>
<organism evidence="2 3">
    <name type="scientific">Candidatus Buchananbacteria bacterium RBG_13_36_9</name>
    <dbReference type="NCBI Taxonomy" id="1797530"/>
    <lineage>
        <taxon>Bacteria</taxon>
        <taxon>Candidatus Buchananiibacteriota</taxon>
    </lineage>
</organism>
<evidence type="ECO:0000256" key="1">
    <source>
        <dbReference type="SAM" id="Coils"/>
    </source>
</evidence>
<reference evidence="2 3" key="1">
    <citation type="journal article" date="2016" name="Nat. Commun.">
        <title>Thousands of microbial genomes shed light on interconnected biogeochemical processes in an aquifer system.</title>
        <authorList>
            <person name="Anantharaman K."/>
            <person name="Brown C.T."/>
            <person name="Hug L.A."/>
            <person name="Sharon I."/>
            <person name="Castelle C.J."/>
            <person name="Probst A.J."/>
            <person name="Thomas B.C."/>
            <person name="Singh A."/>
            <person name="Wilkins M.J."/>
            <person name="Karaoz U."/>
            <person name="Brodie E.L."/>
            <person name="Williams K.H."/>
            <person name="Hubbard S.S."/>
            <person name="Banfield J.F."/>
        </authorList>
    </citation>
    <scope>NUCLEOTIDE SEQUENCE [LARGE SCALE GENOMIC DNA]</scope>
</reference>
<gene>
    <name evidence="2" type="ORF">A2Y82_01180</name>
</gene>
<comment type="caution">
    <text evidence="2">The sequence shown here is derived from an EMBL/GenBank/DDBJ whole genome shotgun (WGS) entry which is preliminary data.</text>
</comment>
<evidence type="ECO:0000313" key="3">
    <source>
        <dbReference type="Proteomes" id="UP000176498"/>
    </source>
</evidence>
<dbReference type="AlphaFoldDB" id="A0A1G1XPR4"/>
<evidence type="ECO:0000313" key="2">
    <source>
        <dbReference type="EMBL" id="OGY41586.1"/>
    </source>
</evidence>
<dbReference type="EMBL" id="MHHZ01000015">
    <property type="protein sequence ID" value="OGY41586.1"/>
    <property type="molecule type" value="Genomic_DNA"/>
</dbReference>
<keyword evidence="1" id="KW-0175">Coiled coil</keyword>
<protein>
    <submittedName>
        <fullName evidence="2">Uncharacterized protein</fullName>
    </submittedName>
</protein>
<proteinExistence type="predicted"/>
<feature type="coiled-coil region" evidence="1">
    <location>
        <begin position="73"/>
        <end position="100"/>
    </location>
</feature>